<reference evidence="1 2" key="1">
    <citation type="journal article" date="2022" name="Hortic Res">
        <title>A haplotype resolved chromosomal level avocado genome allows analysis of novel avocado genes.</title>
        <authorList>
            <person name="Nath O."/>
            <person name="Fletcher S.J."/>
            <person name="Hayward A."/>
            <person name="Shaw L.M."/>
            <person name="Masouleh A.K."/>
            <person name="Furtado A."/>
            <person name="Henry R.J."/>
            <person name="Mitter N."/>
        </authorList>
    </citation>
    <scope>NUCLEOTIDE SEQUENCE [LARGE SCALE GENOMIC DNA]</scope>
    <source>
        <strain evidence="2">cv. Hass</strain>
    </source>
</reference>
<dbReference type="EMBL" id="CM056815">
    <property type="protein sequence ID" value="KAJ8631151.1"/>
    <property type="molecule type" value="Genomic_DNA"/>
</dbReference>
<sequence length="171" mass="19169">MSVISRASSLLVLPLFLLFLFPLHHGPFHQPFHVLIPSIPQNRTLLSHELLPIPQTSAISEDITTNHLPSFNTTTHTNTSEVSQGFIDGHLSVFNISATDTNTSHAATVNKGEVLIKKRTSLERIEVGLARARAAIRRAIVTENYTSYKEKSYVPRGPIYRNAYAFHQLRE</sequence>
<accession>A0ACC2LCG0</accession>
<evidence type="ECO:0000313" key="1">
    <source>
        <dbReference type="EMBL" id="KAJ8631151.1"/>
    </source>
</evidence>
<name>A0ACC2LCG0_PERAE</name>
<gene>
    <name evidence="1" type="ORF">MRB53_024474</name>
</gene>
<organism evidence="1 2">
    <name type="scientific">Persea americana</name>
    <name type="common">Avocado</name>
    <dbReference type="NCBI Taxonomy" id="3435"/>
    <lineage>
        <taxon>Eukaryota</taxon>
        <taxon>Viridiplantae</taxon>
        <taxon>Streptophyta</taxon>
        <taxon>Embryophyta</taxon>
        <taxon>Tracheophyta</taxon>
        <taxon>Spermatophyta</taxon>
        <taxon>Magnoliopsida</taxon>
        <taxon>Magnoliidae</taxon>
        <taxon>Laurales</taxon>
        <taxon>Lauraceae</taxon>
        <taxon>Persea</taxon>
    </lineage>
</organism>
<dbReference type="Proteomes" id="UP001234297">
    <property type="component" value="Chromosome 7"/>
</dbReference>
<comment type="caution">
    <text evidence="1">The sequence shown here is derived from an EMBL/GenBank/DDBJ whole genome shotgun (WGS) entry which is preliminary data.</text>
</comment>
<evidence type="ECO:0000313" key="2">
    <source>
        <dbReference type="Proteomes" id="UP001234297"/>
    </source>
</evidence>
<keyword evidence="2" id="KW-1185">Reference proteome</keyword>
<proteinExistence type="predicted"/>
<protein>
    <submittedName>
        <fullName evidence="1">Uncharacterized protein</fullName>
    </submittedName>
</protein>